<name>A0ABV0MQQ6_9TELE</name>
<evidence type="ECO:0000313" key="2">
    <source>
        <dbReference type="Proteomes" id="UP001476798"/>
    </source>
</evidence>
<proteinExistence type="predicted"/>
<accession>A0ABV0MQQ6</accession>
<dbReference type="Proteomes" id="UP001476798">
    <property type="component" value="Unassembled WGS sequence"/>
</dbReference>
<comment type="caution">
    <text evidence="1">The sequence shown here is derived from an EMBL/GenBank/DDBJ whole genome shotgun (WGS) entry which is preliminary data.</text>
</comment>
<protein>
    <submittedName>
        <fullName evidence="1">Uncharacterized protein</fullName>
    </submittedName>
</protein>
<gene>
    <name evidence="1" type="ORF">GOODEAATRI_005409</name>
</gene>
<reference evidence="1 2" key="1">
    <citation type="submission" date="2021-06" db="EMBL/GenBank/DDBJ databases">
        <authorList>
            <person name="Palmer J.M."/>
        </authorList>
    </citation>
    <scope>NUCLEOTIDE SEQUENCE [LARGE SCALE GENOMIC DNA]</scope>
    <source>
        <strain evidence="1 2">GA_2019</strain>
        <tissue evidence="1">Muscle</tissue>
    </source>
</reference>
<keyword evidence="2" id="KW-1185">Reference proteome</keyword>
<organism evidence="1 2">
    <name type="scientific">Goodea atripinnis</name>
    <dbReference type="NCBI Taxonomy" id="208336"/>
    <lineage>
        <taxon>Eukaryota</taxon>
        <taxon>Metazoa</taxon>
        <taxon>Chordata</taxon>
        <taxon>Craniata</taxon>
        <taxon>Vertebrata</taxon>
        <taxon>Euteleostomi</taxon>
        <taxon>Actinopterygii</taxon>
        <taxon>Neopterygii</taxon>
        <taxon>Teleostei</taxon>
        <taxon>Neoteleostei</taxon>
        <taxon>Acanthomorphata</taxon>
        <taxon>Ovalentaria</taxon>
        <taxon>Atherinomorphae</taxon>
        <taxon>Cyprinodontiformes</taxon>
        <taxon>Goodeidae</taxon>
        <taxon>Goodea</taxon>
    </lineage>
</organism>
<dbReference type="EMBL" id="JAHRIO010010243">
    <property type="protein sequence ID" value="MEQ2161024.1"/>
    <property type="molecule type" value="Genomic_DNA"/>
</dbReference>
<evidence type="ECO:0000313" key="1">
    <source>
        <dbReference type="EMBL" id="MEQ2161024.1"/>
    </source>
</evidence>
<sequence length="138" mass="14824">MSLDEKRYDTAELFGHQRKGLQGCVAKPNCRSCNTSVLKGCREGKHEMCHGIAKAASTRSCIVCFTQEVIRNPTLSTWYSCDGGTENGIGARPRLKKALPEADTSPSGSSSCSCLKAIHVTSRIELSLGSPSALCEEN</sequence>